<dbReference type="Proteomes" id="UP000030108">
    <property type="component" value="Unassembled WGS sequence"/>
</dbReference>
<evidence type="ECO:0000256" key="2">
    <source>
        <dbReference type="ARBA" id="ARBA00023242"/>
    </source>
</evidence>
<dbReference type="PANTHER" id="PTHR37534">
    <property type="entry name" value="TRANSCRIPTIONAL ACTIVATOR PROTEIN UGA3"/>
    <property type="match status" value="1"/>
</dbReference>
<dbReference type="Pfam" id="PF11951">
    <property type="entry name" value="Fungal_trans_2"/>
    <property type="match status" value="1"/>
</dbReference>
<evidence type="ECO:0000313" key="5">
    <source>
        <dbReference type="Proteomes" id="UP000030108"/>
    </source>
</evidence>
<organism evidence="4 5">
    <name type="scientific">Rhizoctonia solani AG-3 Rhs1AP</name>
    <dbReference type="NCBI Taxonomy" id="1086054"/>
    <lineage>
        <taxon>Eukaryota</taxon>
        <taxon>Fungi</taxon>
        <taxon>Dikarya</taxon>
        <taxon>Basidiomycota</taxon>
        <taxon>Agaricomycotina</taxon>
        <taxon>Agaricomycetes</taxon>
        <taxon>Cantharellales</taxon>
        <taxon>Ceratobasidiaceae</taxon>
        <taxon>Rhizoctonia</taxon>
    </lineage>
</organism>
<comment type="subcellular location">
    <subcellularLocation>
        <location evidence="1">Nucleus</location>
    </subcellularLocation>
</comment>
<evidence type="ECO:0000256" key="1">
    <source>
        <dbReference type="ARBA" id="ARBA00004123"/>
    </source>
</evidence>
<feature type="region of interest" description="Disordered" evidence="3">
    <location>
        <begin position="1"/>
        <end position="55"/>
    </location>
</feature>
<gene>
    <name evidence="4" type="ORF">RSOL_174420</name>
</gene>
<name>X8J2W7_9AGAM</name>
<dbReference type="GO" id="GO:0005634">
    <property type="term" value="C:nucleus"/>
    <property type="evidence" value="ECO:0007669"/>
    <property type="project" value="UniProtKB-SubCell"/>
</dbReference>
<feature type="compositionally biased region" description="Low complexity" evidence="3">
    <location>
        <begin position="468"/>
        <end position="479"/>
    </location>
</feature>
<comment type="caution">
    <text evidence="4">The sequence shown here is derived from an EMBL/GenBank/DDBJ whole genome shotgun (WGS) entry which is preliminary data.</text>
</comment>
<dbReference type="OrthoDB" id="3250169at2759"/>
<protein>
    <submittedName>
        <fullName evidence="4">Fungal zn(2)-cys(6) binuclear cluster domain protein, putative</fullName>
    </submittedName>
</protein>
<sequence length="518" mass="57293">MDKYPISRRNHPNPLSLGLSPASSSHTTYYSPQISHSPGQSLSPSEVASYSSPQQSLTPDFTTCAFFNNPQGIPSQHWPTLDEDSDSDDPEDVKEALSDVVAFAGNPESESVVNCYSLWMIRFLFEPLRGIPTVRDIIIQGFARGGESLWRMMLLSNIAWQVLGTNPSDIDNPPYFSTLYSHILQRLAAARCHFESSRELDRCYALDAIEQTFELVCIMCKIGTLSDIINVMQHAAPVFRRACPDSAESLVNLPSLLTTIDISLQSYATHDILLSMLTHRPMFFRYDVNYPPHLSDTSFSTDDGPGLRWLYGVPDWLMVILAYYGSCLDPTVAKELEEEIRSKRTIVAAGVDPSLSMGRIVVQESWRLAALIYLFMALCGADSKDGRVTKVHSKFMKLYTGVEPRRIPDSFLVLPMLILGLPAPVKERKLIRERMLDLMECSRPNTFGNEVVRILDDIWARADERGRAGSAGASSSTRGASGGPEGSSGWSGSTGDNKAAGAVVWSDLRMGCLRVTGM</sequence>
<evidence type="ECO:0000256" key="3">
    <source>
        <dbReference type="SAM" id="MobiDB-lite"/>
    </source>
</evidence>
<proteinExistence type="predicted"/>
<keyword evidence="2" id="KW-0539">Nucleus</keyword>
<feature type="compositionally biased region" description="Basic residues" evidence="3">
    <location>
        <begin position="1"/>
        <end position="11"/>
    </location>
</feature>
<dbReference type="PANTHER" id="PTHR37534:SF46">
    <property type="entry name" value="ZN(II)2CYS6 TRANSCRIPTION FACTOR (EUROFUNG)"/>
    <property type="match status" value="1"/>
</dbReference>
<accession>X8J2W7</accession>
<dbReference type="InterPro" id="IPR021858">
    <property type="entry name" value="Fun_TF"/>
</dbReference>
<feature type="compositionally biased region" description="Polar residues" evidence="3">
    <location>
        <begin position="26"/>
        <end position="55"/>
    </location>
</feature>
<reference evidence="5" key="1">
    <citation type="journal article" date="2014" name="Genome Announc.">
        <title>Draft genome sequence of the plant-pathogenic soil fungus Rhizoctonia solani anastomosis group 3 strain Rhs1AP.</title>
        <authorList>
            <person name="Cubeta M.A."/>
            <person name="Thomas E."/>
            <person name="Dean R.A."/>
            <person name="Jabaji S."/>
            <person name="Neate S.M."/>
            <person name="Tavantzis S."/>
            <person name="Toda T."/>
            <person name="Vilgalys R."/>
            <person name="Bharathan N."/>
            <person name="Fedorova-Abrams N."/>
            <person name="Pakala S.B."/>
            <person name="Pakala S.M."/>
            <person name="Zafar N."/>
            <person name="Joardar V."/>
            <person name="Losada L."/>
            <person name="Nierman W.C."/>
        </authorList>
    </citation>
    <scope>NUCLEOTIDE SEQUENCE [LARGE SCALE GENOMIC DNA]</scope>
    <source>
        <strain evidence="5">AG-3</strain>
    </source>
</reference>
<dbReference type="EMBL" id="JATN01000322">
    <property type="protein sequence ID" value="EUC56350.1"/>
    <property type="molecule type" value="Genomic_DNA"/>
</dbReference>
<evidence type="ECO:0000313" key="4">
    <source>
        <dbReference type="EMBL" id="EUC56350.1"/>
    </source>
</evidence>
<feature type="compositionally biased region" description="Low complexity" evidence="3">
    <location>
        <begin position="12"/>
        <end position="25"/>
    </location>
</feature>
<dbReference type="AlphaFoldDB" id="X8J2W7"/>
<feature type="region of interest" description="Disordered" evidence="3">
    <location>
        <begin position="468"/>
        <end position="496"/>
    </location>
</feature>
<feature type="non-terminal residue" evidence="4">
    <location>
        <position position="518"/>
    </location>
</feature>